<organism evidence="4">
    <name type="scientific">Odontella aurita</name>
    <dbReference type="NCBI Taxonomy" id="265563"/>
    <lineage>
        <taxon>Eukaryota</taxon>
        <taxon>Sar</taxon>
        <taxon>Stramenopiles</taxon>
        <taxon>Ochrophyta</taxon>
        <taxon>Bacillariophyta</taxon>
        <taxon>Mediophyceae</taxon>
        <taxon>Biddulphiophycidae</taxon>
        <taxon>Eupodiscales</taxon>
        <taxon>Odontellaceae</taxon>
        <taxon>Odontella</taxon>
    </lineage>
</organism>
<dbReference type="GO" id="GO:0005886">
    <property type="term" value="C:plasma membrane"/>
    <property type="evidence" value="ECO:0007669"/>
    <property type="project" value="TreeGrafter"/>
</dbReference>
<dbReference type="InterPro" id="IPR036770">
    <property type="entry name" value="Ankyrin_rpt-contain_sf"/>
</dbReference>
<feature type="region of interest" description="Disordered" evidence="3">
    <location>
        <begin position="1"/>
        <end position="91"/>
    </location>
</feature>
<evidence type="ECO:0000256" key="2">
    <source>
        <dbReference type="ARBA" id="ARBA00023043"/>
    </source>
</evidence>
<dbReference type="PANTHER" id="PTHR24186:SF38">
    <property type="entry name" value="ANKYRIN REPEAT FAMILY PROTEIN"/>
    <property type="match status" value="1"/>
</dbReference>
<accession>A0A7S4HQ78</accession>
<reference evidence="4" key="1">
    <citation type="submission" date="2021-01" db="EMBL/GenBank/DDBJ databases">
        <authorList>
            <person name="Corre E."/>
            <person name="Pelletier E."/>
            <person name="Niang G."/>
            <person name="Scheremetjew M."/>
            <person name="Finn R."/>
            <person name="Kale V."/>
            <person name="Holt S."/>
            <person name="Cochrane G."/>
            <person name="Meng A."/>
            <person name="Brown T."/>
            <person name="Cohen L."/>
        </authorList>
    </citation>
    <scope>NUCLEOTIDE SEQUENCE</scope>
    <source>
        <strain evidence="4">Isolate 1302-5</strain>
    </source>
</reference>
<evidence type="ECO:0000313" key="4">
    <source>
        <dbReference type="EMBL" id="CAE2206022.1"/>
    </source>
</evidence>
<dbReference type="PANTHER" id="PTHR24186">
    <property type="entry name" value="PROTEIN PHOSPHATASE 1 REGULATORY SUBUNIT"/>
    <property type="match status" value="1"/>
</dbReference>
<sequence length="705" mass="75535">MEAEAESDRSDAGPGRRSDPDSGPARRPKEGIAPAALARTDSRRPRGGNDDYYNGDIPGGGDGAGYFIQVTKPRQRRAARSSSSAAGIGGTTMSTAALSMSMSMSRTAAMSMSAALEPPNWAASSAVAVGGQRQPQFLSRQTLPTISFPEDPPSFRTPEDEDNDDGHGENEEGDEGTMNDDRGSGDDNESAKSCVPCGELRSMLCRIPVPWDDFLAVLRRAAAQKPSDSLDEKDERASVLRELASGREGDGTSWRNPSLLQRALMETEPPGIPPEAVRWMLELDPALARDVDPEGRTALSYACSNRADGEIVRLLLGADPSAARRRTTKHATIPLHAAYKADTARALLEVFPEGVRVRDMDGELPLHAIASWGDAEAAAVLVEVGREEGLCRDRRGVSAVGGIIGSDGHQDGVSGEGRPRTRQFCGGALIEDKRGRTPLDRASELVVALSERDEPSAPPADLRRSFIFVRKPILGHAALKPLCNDGLEAFRKYEALARAAWEHSSARACHPGAGTSSPPFQVLHCAIELDSPPEVVSHAAALDPGRVKERNARGETPLHLAAALAGRRRSERDEADIDDDDNDTASEIVDMLLNSRSFGSTQPAWTPDDKGRLPLHIAALSGMTFRRHLIFGEDGGPLEKILGAEPRALDVPDGDGMFPFMLAAVAKDSNDVSSSGEGRDERDINTVYRLLRESPAVLEVHCPAG</sequence>
<protein>
    <submittedName>
        <fullName evidence="4">Uncharacterized protein</fullName>
    </submittedName>
</protein>
<name>A0A7S4HQ78_9STRA</name>
<feature type="region of interest" description="Disordered" evidence="3">
    <location>
        <begin position="139"/>
        <end position="193"/>
    </location>
</feature>
<dbReference type="AlphaFoldDB" id="A0A7S4HQ78"/>
<evidence type="ECO:0000256" key="1">
    <source>
        <dbReference type="ARBA" id="ARBA00022737"/>
    </source>
</evidence>
<keyword evidence="2" id="KW-0040">ANK repeat</keyword>
<dbReference type="Pfam" id="PF00023">
    <property type="entry name" value="Ank"/>
    <property type="match status" value="1"/>
</dbReference>
<proteinExistence type="predicted"/>
<feature type="compositionally biased region" description="Low complexity" evidence="3">
    <location>
        <begin position="80"/>
        <end position="91"/>
    </location>
</feature>
<dbReference type="EMBL" id="HBKQ01003937">
    <property type="protein sequence ID" value="CAE2206022.1"/>
    <property type="molecule type" value="Transcribed_RNA"/>
</dbReference>
<dbReference type="SUPFAM" id="SSF48403">
    <property type="entry name" value="Ankyrin repeat"/>
    <property type="match status" value="1"/>
</dbReference>
<feature type="compositionally biased region" description="Basic and acidic residues" evidence="3">
    <location>
        <begin position="1"/>
        <end position="20"/>
    </location>
</feature>
<evidence type="ECO:0000256" key="3">
    <source>
        <dbReference type="SAM" id="MobiDB-lite"/>
    </source>
</evidence>
<keyword evidence="1" id="KW-0677">Repeat</keyword>
<dbReference type="InterPro" id="IPR002110">
    <property type="entry name" value="Ankyrin_rpt"/>
</dbReference>
<dbReference type="Gene3D" id="1.25.40.20">
    <property type="entry name" value="Ankyrin repeat-containing domain"/>
    <property type="match status" value="2"/>
</dbReference>
<feature type="compositionally biased region" description="Basic and acidic residues" evidence="3">
    <location>
        <begin position="40"/>
        <end position="49"/>
    </location>
</feature>
<gene>
    <name evidence="4" type="ORF">OAUR00152_LOCUS2671</name>
</gene>
<dbReference type="SMART" id="SM00248">
    <property type="entry name" value="ANK"/>
    <property type="match status" value="3"/>
</dbReference>